<gene>
    <name evidence="1" type="ORF">FTW19_00600</name>
</gene>
<evidence type="ECO:0008006" key="3">
    <source>
        <dbReference type="Google" id="ProtNLM"/>
    </source>
</evidence>
<keyword evidence="2" id="KW-1185">Reference proteome</keyword>
<dbReference type="KEGG" id="talb:FTW19_00600"/>
<dbReference type="Proteomes" id="UP000321820">
    <property type="component" value="Chromosome"/>
</dbReference>
<evidence type="ECO:0000313" key="1">
    <source>
        <dbReference type="EMBL" id="QEE26635.1"/>
    </source>
</evidence>
<dbReference type="EMBL" id="CP042806">
    <property type="protein sequence ID" value="QEE26635.1"/>
    <property type="molecule type" value="Genomic_DNA"/>
</dbReference>
<dbReference type="AlphaFoldDB" id="A0A5B9E6C3"/>
<protein>
    <recommendedName>
        <fullName evidence="3">Thioredoxin domain-containing protein</fullName>
    </recommendedName>
</protein>
<name>A0A5B9E6C3_9BACT</name>
<proteinExistence type="predicted"/>
<accession>A0A5B9E6C3</accession>
<dbReference type="RefSeq" id="WP_147645773.1">
    <property type="nucleotide sequence ID" value="NZ_CP042806.1"/>
</dbReference>
<organism evidence="1 2">
    <name type="scientific">Terriglobus albidus</name>
    <dbReference type="NCBI Taxonomy" id="1592106"/>
    <lineage>
        <taxon>Bacteria</taxon>
        <taxon>Pseudomonadati</taxon>
        <taxon>Acidobacteriota</taxon>
        <taxon>Terriglobia</taxon>
        <taxon>Terriglobales</taxon>
        <taxon>Acidobacteriaceae</taxon>
        <taxon>Terriglobus</taxon>
    </lineage>
</organism>
<evidence type="ECO:0000313" key="2">
    <source>
        <dbReference type="Proteomes" id="UP000321820"/>
    </source>
</evidence>
<reference evidence="1 2" key="1">
    <citation type="submission" date="2019-08" db="EMBL/GenBank/DDBJ databases">
        <title>Complete genome sequence of Terriglobus albidus strain ORNL.</title>
        <authorList>
            <person name="Podar M."/>
        </authorList>
    </citation>
    <scope>NUCLEOTIDE SEQUENCE [LARGE SCALE GENOMIC DNA]</scope>
    <source>
        <strain evidence="1 2">ORNL</strain>
    </source>
</reference>
<dbReference type="OrthoDB" id="116656at2"/>
<sequence>MEKSQLIPYARLCAFGEMWESVYGASERYLAVISQQSGTSDQEDVHGRGVGLGLQVQADLRLGKPEEAARASRTMLRTLPYDLYTAEALSSTINYLRWSEPEKALALQQDRQPMLLTRLRNVNTKDEINGTPLEVAPSELYREAIMLPAMLQAEHNTSAAKTQFDTLESSLPSLLPPKDGRVVSELRSRYRLLDTRLPAIKTGTWLLDVKNLGKHPVVGTLGATTVFFVFPDWCIQCLTLRPQLIAAWQRLRHDEIRFFVLLAQDSDVPVAPDQETAASRKTLTGRNDAAPRLAPFPGQKPDLPHFDIKVAGDNSPASLLAGTPTFVVPSETLGSFFTSEIPFFVVTDSHGIVRVVQAADSTALDPGGMLDQMVSRIAHQQP</sequence>